<evidence type="ECO:0000259" key="2">
    <source>
        <dbReference type="PROSITE" id="PS50011"/>
    </source>
</evidence>
<evidence type="ECO:0000256" key="1">
    <source>
        <dbReference type="SAM" id="Coils"/>
    </source>
</evidence>
<accession>A0A0W0YV85</accession>
<gene>
    <name evidence="3" type="ORF">Lsai_0081</name>
</gene>
<dbReference type="RefSeq" id="WP_237760198.1">
    <property type="nucleotide sequence ID" value="NZ_CAAAJE010000014.1"/>
</dbReference>
<keyword evidence="3" id="KW-0418">Kinase</keyword>
<dbReference type="SUPFAM" id="SSF56112">
    <property type="entry name" value="Protein kinase-like (PK-like)"/>
    <property type="match status" value="1"/>
</dbReference>
<feature type="domain" description="Protein kinase" evidence="2">
    <location>
        <begin position="131"/>
        <end position="433"/>
    </location>
</feature>
<dbReference type="Gene3D" id="1.10.510.10">
    <property type="entry name" value="Transferase(Phosphotransferase) domain 1"/>
    <property type="match status" value="1"/>
</dbReference>
<keyword evidence="3" id="KW-0723">Serine/threonine-protein kinase</keyword>
<keyword evidence="1" id="KW-0175">Coiled coil</keyword>
<reference evidence="3 4" key="1">
    <citation type="submission" date="2015-11" db="EMBL/GenBank/DDBJ databases">
        <title>Genomic analysis of 38 Legionella species identifies large and diverse effector repertoires.</title>
        <authorList>
            <person name="Burstein D."/>
            <person name="Amaro F."/>
            <person name="Zusman T."/>
            <person name="Lifshitz Z."/>
            <person name="Cohen O."/>
            <person name="Gilbert J.A."/>
            <person name="Pupko T."/>
            <person name="Shuman H.A."/>
            <person name="Segal G."/>
        </authorList>
    </citation>
    <scope>NUCLEOTIDE SEQUENCE [LARGE SCALE GENOMIC DNA]</scope>
    <source>
        <strain evidence="3 4">Mt.St.Helens-4</strain>
    </source>
</reference>
<dbReference type="GO" id="GO:0005524">
    <property type="term" value="F:ATP binding"/>
    <property type="evidence" value="ECO:0007669"/>
    <property type="project" value="InterPro"/>
</dbReference>
<dbReference type="Proteomes" id="UP000054621">
    <property type="component" value="Unassembled WGS sequence"/>
</dbReference>
<evidence type="ECO:0000313" key="3">
    <source>
        <dbReference type="EMBL" id="KTD60623.1"/>
    </source>
</evidence>
<keyword evidence="3" id="KW-0808">Transferase</keyword>
<proteinExistence type="predicted"/>
<dbReference type="eggNOG" id="ENOG5030JSX">
    <property type="taxonomic scope" value="Bacteria"/>
</dbReference>
<protein>
    <submittedName>
        <fullName evidence="3">Serine/threonine protein kinase</fullName>
    </submittedName>
</protein>
<dbReference type="STRING" id="28087.Lsai_0081"/>
<dbReference type="InterPro" id="IPR000719">
    <property type="entry name" value="Prot_kinase_dom"/>
</dbReference>
<dbReference type="AlphaFoldDB" id="A0A0W0YV85"/>
<dbReference type="PATRIC" id="fig|28087.4.peg.86"/>
<dbReference type="InterPro" id="IPR011009">
    <property type="entry name" value="Kinase-like_dom_sf"/>
</dbReference>
<name>A0A0W0YV85_9GAMM</name>
<feature type="coiled-coil region" evidence="1">
    <location>
        <begin position="422"/>
        <end position="459"/>
    </location>
</feature>
<organism evidence="3 4">
    <name type="scientific">Legionella sainthelensi</name>
    <dbReference type="NCBI Taxonomy" id="28087"/>
    <lineage>
        <taxon>Bacteria</taxon>
        <taxon>Pseudomonadati</taxon>
        <taxon>Pseudomonadota</taxon>
        <taxon>Gammaproteobacteria</taxon>
        <taxon>Legionellales</taxon>
        <taxon>Legionellaceae</taxon>
        <taxon>Legionella</taxon>
    </lineage>
</organism>
<comment type="caution">
    <text evidence="3">The sequence shown here is derived from an EMBL/GenBank/DDBJ whole genome shotgun (WGS) entry which is preliminary data.</text>
</comment>
<sequence length="601" mass="69571">MIHHLSFVSPLNSIGNPDRSLVDFINHANEDIQNINQLIQAYNEAQCEEASIDALKYVLRYKQFIENKYSDKFVSMCPEFSIEIQTKLFSKLKAEFAKYSIFSLYGMFDSSTPTKNEFAEILADMEPEKVNRLIDMLSRGEFFDINKLITLYAPLENPKFDHFIKNTDISFLGGANSKNFKLYPKNGNPPYVLKIENRMGTPKQPIINLMRESSVKDTFIPEEVTRTGTLSISRYRETRSLSVTPFYPHGNLIIHSKKHGSDDKMRIKSALHMYQQMLSILIRLGQEGYVFPDMKNTNWLVGENSELAISDNKSLVPCIDGKITKIMANSLLRTSYLSPPEIVTILINPKKKYISVDKMHAHMLGKNLYQYVTECGEEKLYQITDASQYDFIYPIFQTNEGTELQKLIEKLVQDEPEARPSLKEIEVQLHRIESLIQQKEELLRIINKLKTENTLLLNQIERCSFGDNDEHMEDFINEKIELINTSINPEELEKLKINLETILKDQLAIDFVKSILHNVRIKTNCMNNMRSKAHKIELKICNIPVEDRVNIINKDSQLGHEVHLLIASSSHFTFFRPLKKFVDSEIKEKKVIHSYKTHFEG</sequence>
<evidence type="ECO:0000313" key="4">
    <source>
        <dbReference type="Proteomes" id="UP000054621"/>
    </source>
</evidence>
<dbReference type="PROSITE" id="PS50011">
    <property type="entry name" value="PROTEIN_KINASE_DOM"/>
    <property type="match status" value="1"/>
</dbReference>
<dbReference type="EMBL" id="LNYV01000001">
    <property type="protein sequence ID" value="KTD60623.1"/>
    <property type="molecule type" value="Genomic_DNA"/>
</dbReference>
<dbReference type="GO" id="GO:0004674">
    <property type="term" value="F:protein serine/threonine kinase activity"/>
    <property type="evidence" value="ECO:0007669"/>
    <property type="project" value="UniProtKB-KW"/>
</dbReference>